<dbReference type="InterPro" id="IPR004181">
    <property type="entry name" value="Znf_MIZ"/>
</dbReference>
<protein>
    <recommendedName>
        <fullName evidence="18">Pre-mRNA-processing factor 19</fullName>
        <ecNumber evidence="18">2.3.2.27</ecNumber>
    </recommendedName>
</protein>
<reference evidence="21" key="1">
    <citation type="submission" date="2023-07" db="EMBL/GenBank/DDBJ databases">
        <authorList>
            <consortium name="AG Swart"/>
            <person name="Singh M."/>
            <person name="Singh A."/>
            <person name="Seah K."/>
            <person name="Emmerich C."/>
        </authorList>
    </citation>
    <scope>NUCLEOTIDE SEQUENCE</scope>
    <source>
        <strain evidence="21">DP1</strain>
    </source>
</reference>
<keyword evidence="16 18" id="KW-0539">Nucleus</keyword>
<dbReference type="GO" id="GO:0070534">
    <property type="term" value="P:protein K63-linked ubiquitination"/>
    <property type="evidence" value="ECO:0007669"/>
    <property type="project" value="UniProtKB-UniRule"/>
</dbReference>
<evidence type="ECO:0000256" key="2">
    <source>
        <dbReference type="ARBA" id="ARBA00004906"/>
    </source>
</evidence>
<feature type="domain" description="U-box" evidence="20">
    <location>
        <begin position="1"/>
        <end position="73"/>
    </location>
</feature>
<comment type="pathway">
    <text evidence="2 18">Protein modification; protein ubiquitination.</text>
</comment>
<evidence type="ECO:0000256" key="19">
    <source>
        <dbReference type="SAM" id="Coils"/>
    </source>
</evidence>
<dbReference type="FunFam" id="3.30.40.10:FF:000027">
    <property type="entry name" value="Pre-mRNA-processing factor 19, putative"/>
    <property type="match status" value="1"/>
</dbReference>
<evidence type="ECO:0000256" key="9">
    <source>
        <dbReference type="ARBA" id="ARBA00022737"/>
    </source>
</evidence>
<dbReference type="Pfam" id="PF11789">
    <property type="entry name" value="zf-Nse"/>
    <property type="match status" value="1"/>
</dbReference>
<dbReference type="SUPFAM" id="SSF50978">
    <property type="entry name" value="WD40 repeat-like"/>
    <property type="match status" value="1"/>
</dbReference>
<evidence type="ECO:0000256" key="8">
    <source>
        <dbReference type="ARBA" id="ARBA00022728"/>
    </source>
</evidence>
<dbReference type="CDD" id="cd16656">
    <property type="entry name" value="RING-Ubox_PRP19"/>
    <property type="match status" value="1"/>
</dbReference>
<keyword evidence="5 18" id="KW-0507">mRNA processing</keyword>
<evidence type="ECO:0000313" key="22">
    <source>
        <dbReference type="Proteomes" id="UP001295684"/>
    </source>
</evidence>
<organism evidence="21 22">
    <name type="scientific">Euplotes crassus</name>
    <dbReference type="NCBI Taxonomy" id="5936"/>
    <lineage>
        <taxon>Eukaryota</taxon>
        <taxon>Sar</taxon>
        <taxon>Alveolata</taxon>
        <taxon>Ciliophora</taxon>
        <taxon>Intramacronucleata</taxon>
        <taxon>Spirotrichea</taxon>
        <taxon>Hypotrichia</taxon>
        <taxon>Euplotida</taxon>
        <taxon>Euplotidae</taxon>
        <taxon>Moneuplotes</taxon>
    </lineage>
</organism>
<keyword evidence="19" id="KW-0175">Coiled coil</keyword>
<dbReference type="InterPro" id="IPR036322">
    <property type="entry name" value="WD40_repeat_dom_sf"/>
</dbReference>
<comment type="function">
    <text evidence="18">Ubiquitin-protein ligase which is mainly involved pre-mRNA splicing and DNA repair. Required for pre-mRNA splicing as component of the spliceosome.</text>
</comment>
<evidence type="ECO:0000313" key="21">
    <source>
        <dbReference type="EMBL" id="CAI2366038.1"/>
    </source>
</evidence>
<comment type="catalytic activity">
    <reaction evidence="18">
        <text>S-ubiquitinyl-[E2 ubiquitin-conjugating enzyme]-L-cysteine + [acceptor protein]-L-lysine = [E2 ubiquitin-conjugating enzyme]-L-cysteine + N(6)-ubiquitinyl-[acceptor protein]-L-lysine.</text>
        <dbReference type="EC" id="2.3.2.27"/>
    </reaction>
</comment>
<dbReference type="PANTHER" id="PTHR43995">
    <property type="entry name" value="PRE-MRNA-PROCESSING FACTOR 19"/>
    <property type="match status" value="1"/>
</dbReference>
<dbReference type="InterPro" id="IPR001680">
    <property type="entry name" value="WD40_rpt"/>
</dbReference>
<evidence type="ECO:0000256" key="3">
    <source>
        <dbReference type="ARBA" id="ARBA00006388"/>
    </source>
</evidence>
<evidence type="ECO:0000256" key="6">
    <source>
        <dbReference type="ARBA" id="ARBA00022679"/>
    </source>
</evidence>
<proteinExistence type="inferred from homology"/>
<dbReference type="PROSITE" id="PS50294">
    <property type="entry name" value="WD_REPEATS_REGION"/>
    <property type="match status" value="1"/>
</dbReference>
<comment type="similarity">
    <text evidence="3 18">Belongs to the WD repeat PRP19 family.</text>
</comment>
<dbReference type="InterPro" id="IPR038959">
    <property type="entry name" value="Prp19"/>
</dbReference>
<dbReference type="AlphaFoldDB" id="A0AAD1UBH5"/>
<evidence type="ECO:0000256" key="17">
    <source>
        <dbReference type="PROSITE-ProRule" id="PRU00221"/>
    </source>
</evidence>
<dbReference type="InterPro" id="IPR015943">
    <property type="entry name" value="WD40/YVTN_repeat-like_dom_sf"/>
</dbReference>
<feature type="coiled-coil region" evidence="19">
    <location>
        <begin position="118"/>
        <end position="145"/>
    </location>
</feature>
<evidence type="ECO:0000256" key="12">
    <source>
        <dbReference type="ARBA" id="ARBA00022786"/>
    </source>
</evidence>
<dbReference type="PROSITE" id="PS50082">
    <property type="entry name" value="WD_REPEATS_2"/>
    <property type="match status" value="2"/>
</dbReference>
<keyword evidence="8 18" id="KW-0747">Spliceosome</keyword>
<keyword evidence="14 18" id="KW-0508">mRNA splicing</keyword>
<evidence type="ECO:0000256" key="14">
    <source>
        <dbReference type="ARBA" id="ARBA00023187"/>
    </source>
</evidence>
<keyword evidence="4 17" id="KW-0853">WD repeat</keyword>
<dbReference type="InterPro" id="IPR013083">
    <property type="entry name" value="Znf_RING/FYVE/PHD"/>
</dbReference>
<evidence type="ECO:0000256" key="1">
    <source>
        <dbReference type="ARBA" id="ARBA00004123"/>
    </source>
</evidence>
<dbReference type="PANTHER" id="PTHR43995:SF1">
    <property type="entry name" value="PRE-MRNA-PROCESSING FACTOR 19"/>
    <property type="match status" value="1"/>
</dbReference>
<dbReference type="EC" id="2.3.2.27" evidence="18"/>
<dbReference type="SMART" id="SM00320">
    <property type="entry name" value="WD40"/>
    <property type="match status" value="6"/>
</dbReference>
<dbReference type="InterPro" id="IPR055340">
    <property type="entry name" value="RING-Ubox_PRP19"/>
</dbReference>
<dbReference type="EMBL" id="CAMPGE010007111">
    <property type="protein sequence ID" value="CAI2366038.1"/>
    <property type="molecule type" value="Genomic_DNA"/>
</dbReference>
<dbReference type="GO" id="GO:0061630">
    <property type="term" value="F:ubiquitin protein ligase activity"/>
    <property type="evidence" value="ECO:0007669"/>
    <property type="project" value="UniProtKB-UniRule"/>
</dbReference>
<feature type="repeat" description="WD" evidence="17">
    <location>
        <begin position="361"/>
        <end position="395"/>
    </location>
</feature>
<evidence type="ECO:0000256" key="13">
    <source>
        <dbReference type="ARBA" id="ARBA00022833"/>
    </source>
</evidence>
<comment type="subunit">
    <text evidence="18">Homotetramer.</text>
</comment>
<dbReference type="InterPro" id="IPR013915">
    <property type="entry name" value="Prp19_cc"/>
</dbReference>
<evidence type="ECO:0000256" key="7">
    <source>
        <dbReference type="ARBA" id="ARBA00022723"/>
    </source>
</evidence>
<dbReference type="Pfam" id="PF00400">
    <property type="entry name" value="WD40"/>
    <property type="match status" value="3"/>
</dbReference>
<accession>A0AAD1UBH5</accession>
<dbReference type="GO" id="GO:0071006">
    <property type="term" value="C:U2-type catalytic step 1 spliceosome"/>
    <property type="evidence" value="ECO:0007669"/>
    <property type="project" value="TreeGrafter"/>
</dbReference>
<dbReference type="Proteomes" id="UP001295684">
    <property type="component" value="Unassembled WGS sequence"/>
</dbReference>
<keyword evidence="13" id="KW-0862">Zinc</keyword>
<name>A0AAD1UBH5_EUPCR</name>
<dbReference type="GO" id="GO:0005737">
    <property type="term" value="C:cytoplasm"/>
    <property type="evidence" value="ECO:0007669"/>
    <property type="project" value="TreeGrafter"/>
</dbReference>
<keyword evidence="12 18" id="KW-0833">Ubl conjugation pathway</keyword>
<evidence type="ECO:0000256" key="18">
    <source>
        <dbReference type="RuleBase" id="RU367101"/>
    </source>
</evidence>
<evidence type="ECO:0000256" key="15">
    <source>
        <dbReference type="ARBA" id="ARBA00023204"/>
    </source>
</evidence>
<keyword evidence="6 18" id="KW-0808">Transferase</keyword>
<feature type="repeat" description="WD" evidence="17">
    <location>
        <begin position="483"/>
        <end position="516"/>
    </location>
</feature>
<dbReference type="InterPro" id="IPR003613">
    <property type="entry name" value="Ubox_domain"/>
</dbReference>
<dbReference type="Gene3D" id="3.30.40.10">
    <property type="entry name" value="Zinc/RING finger domain, C3HC4 (zinc finger)"/>
    <property type="match status" value="1"/>
</dbReference>
<dbReference type="Gene3D" id="2.130.10.10">
    <property type="entry name" value="YVTN repeat-like/Quinoprotein amine dehydrogenase"/>
    <property type="match status" value="2"/>
</dbReference>
<dbReference type="SMART" id="SM00504">
    <property type="entry name" value="Ubox"/>
    <property type="match status" value="1"/>
</dbReference>
<dbReference type="GO" id="GO:0000398">
    <property type="term" value="P:mRNA splicing, via spliceosome"/>
    <property type="evidence" value="ECO:0007669"/>
    <property type="project" value="InterPro"/>
</dbReference>
<evidence type="ECO:0000256" key="16">
    <source>
        <dbReference type="ARBA" id="ARBA00023242"/>
    </source>
</evidence>
<keyword evidence="9" id="KW-0677">Repeat</keyword>
<sequence>MSVTTCALSGNPLEEAVVSTKTGHVFEKRVIHKHIDNTGQCPITGVDLEKKDLIDLKVERVTKPKALGESGIPGMITKMQSEWDAVVLETYELRKHLEVVRKNLAHALYQHDAACRVISRLTQERDEARQALALTQEKLQDYKGRLGVGDATMKAKESTSKLKEETKQAVVETENSGIYPELQEKLNTLSEKLFNARKEHKKPEGYIKGTDFSTLTEKNSYPFHSTTTPGAASVDISKKNPNILCSGGNDGSTIIFDKTSGKVTHNFGDNSNSSPVNGVEFMDSGVLLSKANGSAEYWAVDLVSQTSTHMKTIQGQAGIIASSHPLNPYVIHGTGSNSWGFFNIETGAKLFQTELKDGMDLTSLRVHPDGLMVATGSSTGVVNLWDIRTQSCAAVMEGINSPITRLEFSEKAIHLAGSSDKSNIAGLWNLKKFKKPPQKLIHQQGSVVRSIAFDPYGAFVVSASDKTLCFFDSSNTETCLFELPAHEDVINDVSFALDASYLATASADRTVKLFQL</sequence>
<comment type="caution">
    <text evidence="21">The sequence shown here is derived from an EMBL/GenBank/DDBJ whole genome shotgun (WGS) entry which is preliminary data.</text>
</comment>
<evidence type="ECO:0000256" key="10">
    <source>
        <dbReference type="ARBA" id="ARBA00022763"/>
    </source>
</evidence>
<keyword evidence="11" id="KW-0863">Zinc-finger</keyword>
<evidence type="ECO:0000256" key="4">
    <source>
        <dbReference type="ARBA" id="ARBA00022574"/>
    </source>
</evidence>
<keyword evidence="7" id="KW-0479">Metal-binding</keyword>
<keyword evidence="22" id="KW-1185">Reference proteome</keyword>
<keyword evidence="15 18" id="KW-0234">DNA repair</keyword>
<evidence type="ECO:0000256" key="5">
    <source>
        <dbReference type="ARBA" id="ARBA00022664"/>
    </source>
</evidence>
<evidence type="ECO:0000256" key="11">
    <source>
        <dbReference type="ARBA" id="ARBA00022771"/>
    </source>
</evidence>
<dbReference type="SUPFAM" id="SSF57850">
    <property type="entry name" value="RING/U-box"/>
    <property type="match status" value="1"/>
</dbReference>
<dbReference type="GO" id="GO:0008270">
    <property type="term" value="F:zinc ion binding"/>
    <property type="evidence" value="ECO:0007669"/>
    <property type="project" value="UniProtKB-KW"/>
</dbReference>
<dbReference type="PROSITE" id="PS51698">
    <property type="entry name" value="U_BOX"/>
    <property type="match status" value="1"/>
</dbReference>
<gene>
    <name evidence="21" type="ORF">ECRASSUSDP1_LOCUS7309</name>
</gene>
<dbReference type="GO" id="GO:0006281">
    <property type="term" value="P:DNA repair"/>
    <property type="evidence" value="ECO:0007669"/>
    <property type="project" value="UniProtKB-KW"/>
</dbReference>
<dbReference type="Pfam" id="PF08606">
    <property type="entry name" value="Prp19"/>
    <property type="match status" value="1"/>
</dbReference>
<evidence type="ECO:0000259" key="20">
    <source>
        <dbReference type="PROSITE" id="PS51698"/>
    </source>
</evidence>
<comment type="subcellular location">
    <subcellularLocation>
        <location evidence="1 18">Nucleus</location>
    </subcellularLocation>
</comment>
<dbReference type="GO" id="GO:0000974">
    <property type="term" value="C:Prp19 complex"/>
    <property type="evidence" value="ECO:0007669"/>
    <property type="project" value="UniProtKB-UniRule"/>
</dbReference>
<keyword evidence="10 18" id="KW-0227">DNA damage</keyword>